<protein>
    <submittedName>
        <fullName evidence="2">Uncharacterized protein</fullName>
    </submittedName>
</protein>
<feature type="region of interest" description="Disordered" evidence="1">
    <location>
        <begin position="1"/>
        <end position="26"/>
    </location>
</feature>
<dbReference type="Proteomes" id="UP000297245">
    <property type="component" value="Unassembled WGS sequence"/>
</dbReference>
<evidence type="ECO:0000313" key="3">
    <source>
        <dbReference type="Proteomes" id="UP000297245"/>
    </source>
</evidence>
<sequence length="71" mass="7845">MLASKNTYVEIANPPEGHSQSTPRISLDSSTRTQSLQYYSDLFPLFQTDKKSPIHQTFGLGDGFQGLVPPC</sequence>
<proteinExistence type="predicted"/>
<accession>A0A4S8KI76</accession>
<evidence type="ECO:0000313" key="2">
    <source>
        <dbReference type="EMBL" id="THU75096.1"/>
    </source>
</evidence>
<keyword evidence="3" id="KW-1185">Reference proteome</keyword>
<dbReference type="AlphaFoldDB" id="A0A4S8KI76"/>
<name>A0A4S8KI76_DENBC</name>
<gene>
    <name evidence="2" type="ORF">K435DRAFT_881650</name>
</gene>
<reference evidence="2 3" key="1">
    <citation type="journal article" date="2019" name="Nat. Ecol. Evol.">
        <title>Megaphylogeny resolves global patterns of mushroom evolution.</title>
        <authorList>
            <person name="Varga T."/>
            <person name="Krizsan K."/>
            <person name="Foldi C."/>
            <person name="Dima B."/>
            <person name="Sanchez-Garcia M."/>
            <person name="Sanchez-Ramirez S."/>
            <person name="Szollosi G.J."/>
            <person name="Szarkandi J.G."/>
            <person name="Papp V."/>
            <person name="Albert L."/>
            <person name="Andreopoulos W."/>
            <person name="Angelini C."/>
            <person name="Antonin V."/>
            <person name="Barry K.W."/>
            <person name="Bougher N.L."/>
            <person name="Buchanan P."/>
            <person name="Buyck B."/>
            <person name="Bense V."/>
            <person name="Catcheside P."/>
            <person name="Chovatia M."/>
            <person name="Cooper J."/>
            <person name="Damon W."/>
            <person name="Desjardin D."/>
            <person name="Finy P."/>
            <person name="Geml J."/>
            <person name="Haridas S."/>
            <person name="Hughes K."/>
            <person name="Justo A."/>
            <person name="Karasinski D."/>
            <person name="Kautmanova I."/>
            <person name="Kiss B."/>
            <person name="Kocsube S."/>
            <person name="Kotiranta H."/>
            <person name="LaButti K.M."/>
            <person name="Lechner B.E."/>
            <person name="Liimatainen K."/>
            <person name="Lipzen A."/>
            <person name="Lukacs Z."/>
            <person name="Mihaltcheva S."/>
            <person name="Morgado L.N."/>
            <person name="Niskanen T."/>
            <person name="Noordeloos M.E."/>
            <person name="Ohm R.A."/>
            <person name="Ortiz-Santana B."/>
            <person name="Ovrebo C."/>
            <person name="Racz N."/>
            <person name="Riley R."/>
            <person name="Savchenko A."/>
            <person name="Shiryaev A."/>
            <person name="Soop K."/>
            <person name="Spirin V."/>
            <person name="Szebenyi C."/>
            <person name="Tomsovsky M."/>
            <person name="Tulloss R.E."/>
            <person name="Uehling J."/>
            <person name="Grigoriev I.V."/>
            <person name="Vagvolgyi C."/>
            <person name="Papp T."/>
            <person name="Martin F.M."/>
            <person name="Miettinen O."/>
            <person name="Hibbett D.S."/>
            <person name="Nagy L.G."/>
        </authorList>
    </citation>
    <scope>NUCLEOTIDE SEQUENCE [LARGE SCALE GENOMIC DNA]</scope>
    <source>
        <strain evidence="2 3">CBS 962.96</strain>
    </source>
</reference>
<evidence type="ECO:0000256" key="1">
    <source>
        <dbReference type="SAM" id="MobiDB-lite"/>
    </source>
</evidence>
<organism evidence="2 3">
    <name type="scientific">Dendrothele bispora (strain CBS 962.96)</name>
    <dbReference type="NCBI Taxonomy" id="1314807"/>
    <lineage>
        <taxon>Eukaryota</taxon>
        <taxon>Fungi</taxon>
        <taxon>Dikarya</taxon>
        <taxon>Basidiomycota</taxon>
        <taxon>Agaricomycotina</taxon>
        <taxon>Agaricomycetes</taxon>
        <taxon>Agaricomycetidae</taxon>
        <taxon>Agaricales</taxon>
        <taxon>Agaricales incertae sedis</taxon>
        <taxon>Dendrothele</taxon>
    </lineage>
</organism>
<dbReference type="EMBL" id="ML182948">
    <property type="protein sequence ID" value="THU75096.1"/>
    <property type="molecule type" value="Genomic_DNA"/>
</dbReference>